<evidence type="ECO:0000313" key="1">
    <source>
        <dbReference type="EMBL" id="QHS98492.1"/>
    </source>
</evidence>
<dbReference type="AlphaFoldDB" id="A0A6C0C2F9"/>
<name>A0A6C0C2F9_9ZZZZ</name>
<protein>
    <submittedName>
        <fullName evidence="1">Uncharacterized protein</fullName>
    </submittedName>
</protein>
<accession>A0A6C0C2F9</accession>
<proteinExistence type="predicted"/>
<reference evidence="1" key="1">
    <citation type="journal article" date="2020" name="Nature">
        <title>Giant virus diversity and host interactions through global metagenomics.</title>
        <authorList>
            <person name="Schulz F."/>
            <person name="Roux S."/>
            <person name="Paez-Espino D."/>
            <person name="Jungbluth S."/>
            <person name="Walsh D.A."/>
            <person name="Denef V.J."/>
            <person name="McMahon K.D."/>
            <person name="Konstantinidis K.T."/>
            <person name="Eloe-Fadrosh E.A."/>
            <person name="Kyrpides N.C."/>
            <person name="Woyke T."/>
        </authorList>
    </citation>
    <scope>NUCLEOTIDE SEQUENCE</scope>
    <source>
        <strain evidence="1">GVMAG-M-3300020185-18</strain>
    </source>
</reference>
<organism evidence="1">
    <name type="scientific">viral metagenome</name>
    <dbReference type="NCBI Taxonomy" id="1070528"/>
    <lineage>
        <taxon>unclassified sequences</taxon>
        <taxon>metagenomes</taxon>
        <taxon>organismal metagenomes</taxon>
    </lineage>
</organism>
<sequence>MSALTIETRPEMKSVGTQYCFGEPCNNALNTGVCGNLHQQHPKYRFNHVPENIHQKETLCGPLSWKIENHIVRESSSESDELSDEEVHDLAPGKLIRSCKDSCWAYGHNILKACGRKRLKDILVDTHETIIDEKIVGHWHYLVMSLYQNDTLEYAHVSVYIPGSKHRKDICEYVLRNRSCIKKIDFKTQESIDDLIRRHYVN</sequence>
<dbReference type="EMBL" id="MN739317">
    <property type="protein sequence ID" value="QHS98492.1"/>
    <property type="molecule type" value="Genomic_DNA"/>
</dbReference>